<dbReference type="EMBL" id="CP043450">
    <property type="protein sequence ID" value="QEM12517.1"/>
    <property type="molecule type" value="Genomic_DNA"/>
</dbReference>
<name>A0A5C1I2T0_9SPHI</name>
<dbReference type="AlphaFoldDB" id="A0A5C1I2T0"/>
<dbReference type="KEGG" id="mrub:DEO27_021710"/>
<reference evidence="1" key="1">
    <citation type="submission" date="2019-08" db="EMBL/GenBank/DDBJ databases">
        <title>Comparative genome analysis confer to the adaptation heavy metal polluted environment.</title>
        <authorList>
            <person name="Li Y."/>
        </authorList>
    </citation>
    <scope>NUCLEOTIDE SEQUENCE [LARGE SCALE GENOMIC DNA]</scope>
    <source>
        <strain evidence="1">P1</strain>
    </source>
</reference>
<evidence type="ECO:0000313" key="1">
    <source>
        <dbReference type="EMBL" id="QEM12517.1"/>
    </source>
</evidence>
<keyword evidence="2" id="KW-1185">Reference proteome</keyword>
<evidence type="ECO:0000313" key="2">
    <source>
        <dbReference type="Proteomes" id="UP000251402"/>
    </source>
</evidence>
<gene>
    <name evidence="1" type="ORF">DEO27_021710</name>
</gene>
<proteinExistence type="predicted"/>
<sequence length="138" mass="15883">MPIRILFPDIYLEHLRNEPPSSGFDLDLLYRFQVFNHELYASISSLFHSQLGGDQFQNNPDIVKSLEFSLIYLKRGLSVISGTVEVSALSDKEPYMDSYNFDDHFDVPKQLEVITIRAPQVYDQTKIMNAFWMAGASK</sequence>
<dbReference type="Proteomes" id="UP000251402">
    <property type="component" value="Chromosome"/>
</dbReference>
<protein>
    <submittedName>
        <fullName evidence="1">Uncharacterized protein</fullName>
    </submittedName>
</protein>
<accession>A0A5C1I2T0</accession>
<organism evidence="1 2">
    <name type="scientific">Mucilaginibacter rubeus</name>
    <dbReference type="NCBI Taxonomy" id="2027860"/>
    <lineage>
        <taxon>Bacteria</taxon>
        <taxon>Pseudomonadati</taxon>
        <taxon>Bacteroidota</taxon>
        <taxon>Sphingobacteriia</taxon>
        <taxon>Sphingobacteriales</taxon>
        <taxon>Sphingobacteriaceae</taxon>
        <taxon>Mucilaginibacter</taxon>
    </lineage>
</organism>
<dbReference type="RefSeq" id="WP_146749981.1">
    <property type="nucleotide sequence ID" value="NZ_CP043450.1"/>
</dbReference>